<name>A0A167FI82_9GAMM</name>
<evidence type="ECO:0000313" key="4">
    <source>
        <dbReference type="Proteomes" id="UP000076503"/>
    </source>
</evidence>
<dbReference type="InterPro" id="IPR021059">
    <property type="entry name" value="DnaJ-related_N"/>
</dbReference>
<dbReference type="AlphaFoldDB" id="A0A167FI82"/>
<dbReference type="CDD" id="cd06257">
    <property type="entry name" value="DnaJ"/>
    <property type="match status" value="1"/>
</dbReference>
<dbReference type="Gene3D" id="1.10.287.110">
    <property type="entry name" value="DnaJ domain"/>
    <property type="match status" value="1"/>
</dbReference>
<evidence type="ECO:0000313" key="3">
    <source>
        <dbReference type="EMBL" id="KZN52312.1"/>
    </source>
</evidence>
<dbReference type="InterPro" id="IPR036869">
    <property type="entry name" value="J_dom_sf"/>
</dbReference>
<protein>
    <recommendedName>
        <fullName evidence="2">DnaJ-related protein N-terminal domain-containing protein</fullName>
    </recommendedName>
</protein>
<keyword evidence="1" id="KW-0143">Chaperone</keyword>
<dbReference type="SUPFAM" id="SSF46565">
    <property type="entry name" value="Chaperone J-domain"/>
    <property type="match status" value="1"/>
</dbReference>
<comment type="caution">
    <text evidence="3">The sequence shown here is derived from an EMBL/GenBank/DDBJ whole genome shotgun (WGS) entry which is preliminary data.</text>
</comment>
<evidence type="ECO:0000256" key="1">
    <source>
        <dbReference type="ARBA" id="ARBA00023186"/>
    </source>
</evidence>
<dbReference type="InterPro" id="IPR001623">
    <property type="entry name" value="DnaJ_domain"/>
</dbReference>
<gene>
    <name evidence="3" type="ORF">N476_11785</name>
</gene>
<sequence>MFTDRTMTNPLLDIIFEIISTGEHLKVHELASRISKNNALPELDSDPHKELFKKNFLIMNALYQLQNELQLNGYDVHISNLDIYLQQRVSAHTTWNEQALQKVEPLKDYYLDWNNYDTSKEEVEALLNGFWKRYVSHVPMCISERTHLLKKWQLSEHFCATELQKRWRQLAIENHPDKGGSTRAFQQIKSEYEQLKGCL</sequence>
<feature type="domain" description="DnaJ-related protein N-terminal" evidence="2">
    <location>
        <begin position="10"/>
        <end position="134"/>
    </location>
</feature>
<dbReference type="RefSeq" id="WP_231098063.1">
    <property type="nucleotide sequence ID" value="NZ_AUXZ01000063.1"/>
</dbReference>
<evidence type="ECO:0000259" key="2">
    <source>
        <dbReference type="Pfam" id="PF12339"/>
    </source>
</evidence>
<dbReference type="Pfam" id="PF12339">
    <property type="entry name" value="DNAJ_related"/>
    <property type="match status" value="1"/>
</dbReference>
<dbReference type="PATRIC" id="fig|1365251.3.peg.1275"/>
<reference evidence="3 4" key="1">
    <citation type="submission" date="2013-07" db="EMBL/GenBank/DDBJ databases">
        <title>Comparative Genomic and Metabolomic Analysis of Twelve Strains of Pseudoalteromonas luteoviolacea.</title>
        <authorList>
            <person name="Vynne N.G."/>
            <person name="Mansson M."/>
            <person name="Gram L."/>
        </authorList>
    </citation>
    <scope>NUCLEOTIDE SEQUENCE [LARGE SCALE GENOMIC DNA]</scope>
    <source>
        <strain evidence="3 4">H33</strain>
    </source>
</reference>
<proteinExistence type="predicted"/>
<dbReference type="Proteomes" id="UP000076503">
    <property type="component" value="Unassembled WGS sequence"/>
</dbReference>
<dbReference type="EMBL" id="AUXZ01000063">
    <property type="protein sequence ID" value="KZN52312.1"/>
    <property type="molecule type" value="Genomic_DNA"/>
</dbReference>
<accession>A0A167FI82</accession>
<organism evidence="3 4">
    <name type="scientific">Pseudoalteromonas luteoviolacea H33</name>
    <dbReference type="NCBI Taxonomy" id="1365251"/>
    <lineage>
        <taxon>Bacteria</taxon>
        <taxon>Pseudomonadati</taxon>
        <taxon>Pseudomonadota</taxon>
        <taxon>Gammaproteobacteria</taxon>
        <taxon>Alteromonadales</taxon>
        <taxon>Pseudoalteromonadaceae</taxon>
        <taxon>Pseudoalteromonas</taxon>
    </lineage>
</organism>